<proteinExistence type="predicted"/>
<evidence type="ECO:0000313" key="2">
    <source>
        <dbReference type="EMBL" id="KAF2117049.1"/>
    </source>
</evidence>
<accession>A0A6A5ZC06</accession>
<gene>
    <name evidence="2" type="ORF">BDV96DRAFT_644484</name>
</gene>
<sequence>MPNFDRLDPLSQAKVARSQLGIAKIWALDSADDALDADLRTNSDSKNWTVTLLEFLESFAKEANNIGINRNQAQHILRRHRDKRFKDMEEQQEPFTKRNKKLVNEDMHGALKELKTEVQNGTLDTYLQTVIVDRAQKDTRRRTRSSKKSLPQPNANQALSQASQNATLIEDHVNNDEPGTEPPSVGEPQRPRRGEKKRRRVEENDEDQDEDSLYAGPKSLQGHIDLAGRTSITTRSAKRLRQDLHSSNNNGSETVAHESHANNDSDSAITTVEAEESQELPALVAQQHTSLDNASPVPTEMAEEQQDETEMPTQNAVHEPSPDHVSVAASGMERVSLQRQAGSPQPTANPGLDKWNDSVGDGKAAFARQIETELMTAGGQRGTLEAELSSAHSAWLEALVGGNKQENVNTSRRYNELVVEKSRVMATITALQNQLKEIKDE</sequence>
<dbReference type="EMBL" id="ML977319">
    <property type="protein sequence ID" value="KAF2117049.1"/>
    <property type="molecule type" value="Genomic_DNA"/>
</dbReference>
<name>A0A6A5ZC06_9PLEO</name>
<dbReference type="Proteomes" id="UP000799770">
    <property type="component" value="Unassembled WGS sequence"/>
</dbReference>
<evidence type="ECO:0000313" key="3">
    <source>
        <dbReference type="Proteomes" id="UP000799770"/>
    </source>
</evidence>
<feature type="compositionally biased region" description="Acidic residues" evidence="1">
    <location>
        <begin position="301"/>
        <end position="310"/>
    </location>
</feature>
<feature type="compositionally biased region" description="Low complexity" evidence="1">
    <location>
        <begin position="148"/>
        <end position="166"/>
    </location>
</feature>
<feature type="region of interest" description="Disordered" evidence="1">
    <location>
        <begin position="135"/>
        <end position="229"/>
    </location>
</feature>
<evidence type="ECO:0000256" key="1">
    <source>
        <dbReference type="SAM" id="MobiDB-lite"/>
    </source>
</evidence>
<feature type="region of interest" description="Disordered" evidence="1">
    <location>
        <begin position="243"/>
        <end position="265"/>
    </location>
</feature>
<dbReference type="AlphaFoldDB" id="A0A6A5ZC06"/>
<protein>
    <submittedName>
        <fullName evidence="2">Uncharacterized protein</fullName>
    </submittedName>
</protein>
<reference evidence="2" key="1">
    <citation type="journal article" date="2020" name="Stud. Mycol.">
        <title>101 Dothideomycetes genomes: a test case for predicting lifestyles and emergence of pathogens.</title>
        <authorList>
            <person name="Haridas S."/>
            <person name="Albert R."/>
            <person name="Binder M."/>
            <person name="Bloem J."/>
            <person name="Labutti K."/>
            <person name="Salamov A."/>
            <person name="Andreopoulos B."/>
            <person name="Baker S."/>
            <person name="Barry K."/>
            <person name="Bills G."/>
            <person name="Bluhm B."/>
            <person name="Cannon C."/>
            <person name="Castanera R."/>
            <person name="Culley D."/>
            <person name="Daum C."/>
            <person name="Ezra D."/>
            <person name="Gonzalez J."/>
            <person name="Henrissat B."/>
            <person name="Kuo A."/>
            <person name="Liang C."/>
            <person name="Lipzen A."/>
            <person name="Lutzoni F."/>
            <person name="Magnuson J."/>
            <person name="Mondo S."/>
            <person name="Nolan M."/>
            <person name="Ohm R."/>
            <person name="Pangilinan J."/>
            <person name="Park H.-J."/>
            <person name="Ramirez L."/>
            <person name="Alfaro M."/>
            <person name="Sun H."/>
            <person name="Tritt A."/>
            <person name="Yoshinaga Y."/>
            <person name="Zwiers L.-H."/>
            <person name="Turgeon B."/>
            <person name="Goodwin S."/>
            <person name="Spatafora J."/>
            <person name="Crous P."/>
            <person name="Grigoriev I."/>
        </authorList>
    </citation>
    <scope>NUCLEOTIDE SEQUENCE</scope>
    <source>
        <strain evidence="2">CBS 627.86</strain>
    </source>
</reference>
<organism evidence="2 3">
    <name type="scientific">Lophiotrema nucula</name>
    <dbReference type="NCBI Taxonomy" id="690887"/>
    <lineage>
        <taxon>Eukaryota</taxon>
        <taxon>Fungi</taxon>
        <taxon>Dikarya</taxon>
        <taxon>Ascomycota</taxon>
        <taxon>Pezizomycotina</taxon>
        <taxon>Dothideomycetes</taxon>
        <taxon>Pleosporomycetidae</taxon>
        <taxon>Pleosporales</taxon>
        <taxon>Lophiotremataceae</taxon>
        <taxon>Lophiotrema</taxon>
    </lineage>
</organism>
<feature type="region of interest" description="Disordered" evidence="1">
    <location>
        <begin position="288"/>
        <end position="324"/>
    </location>
</feature>
<keyword evidence="3" id="KW-1185">Reference proteome</keyword>
<feature type="compositionally biased region" description="Acidic residues" evidence="1">
    <location>
        <begin position="203"/>
        <end position="212"/>
    </location>
</feature>